<evidence type="ECO:0000313" key="4">
    <source>
        <dbReference type="Proteomes" id="UP001642409"/>
    </source>
</evidence>
<evidence type="ECO:0000313" key="2">
    <source>
        <dbReference type="EMBL" id="CAI9946994.1"/>
    </source>
</evidence>
<keyword evidence="4" id="KW-1185">Reference proteome</keyword>
<feature type="transmembrane region" description="Helical" evidence="1">
    <location>
        <begin position="363"/>
        <end position="383"/>
    </location>
</feature>
<sequence>MNTNCQVDEILSRIDSLNGLYMFITLFTCVYEKLLQNIFSDSTRSHIQRIIEFGQLSVCALQFMQGFLAHLSLNRREYKMQDFIKMFVATYIRQQVPLVMTYILLSSTEYRFKYCSNQSLSTHEFLQVPFMFGTGSQCGTLLHHTASYSFMNLLILFGHISMSLASQITSNNVLIQFQKNQFNLKNINKVYLGTIIFMLSFQILIVGKNAIKTQENSVYIINTSLDGCSFYVGCLCASLLFGVNPINKIIDIQVGFLTYKYIPRGITGSVCIYIALLIQFFVSRSLNATDAYYYLKYFMFKMVIQLTTFIIILLKLCERKSLQIKMFKKLSYVEQQYLLLAENIIALMQESIGDIKIGPENRIIVLLVGTGAFAIIFKVIEFIDYCTRDMQHLFVYQ</sequence>
<comment type="caution">
    <text evidence="2">The sequence shown here is derived from an EMBL/GenBank/DDBJ whole genome shotgun (WGS) entry which is preliminary data.</text>
</comment>
<keyword evidence="1" id="KW-1133">Transmembrane helix</keyword>
<dbReference type="EMBL" id="CATOUU010000772">
    <property type="protein sequence ID" value="CAI9946994.1"/>
    <property type="molecule type" value="Genomic_DNA"/>
</dbReference>
<protein>
    <submittedName>
        <fullName evidence="3">Hypothetical_protein</fullName>
    </submittedName>
</protein>
<feature type="transmembrane region" description="Helical" evidence="1">
    <location>
        <begin position="294"/>
        <end position="316"/>
    </location>
</feature>
<feature type="transmembrane region" description="Helical" evidence="1">
    <location>
        <begin position="261"/>
        <end position="282"/>
    </location>
</feature>
<feature type="transmembrane region" description="Helical" evidence="1">
    <location>
        <begin position="190"/>
        <end position="207"/>
    </location>
</feature>
<accession>A0AA86PVF6</accession>
<reference evidence="3 4" key="2">
    <citation type="submission" date="2024-07" db="EMBL/GenBank/DDBJ databases">
        <authorList>
            <person name="Akdeniz Z."/>
        </authorList>
    </citation>
    <scope>NUCLEOTIDE SEQUENCE [LARGE SCALE GENOMIC DNA]</scope>
</reference>
<feature type="transmembrane region" description="Helical" evidence="1">
    <location>
        <begin position="150"/>
        <end position="169"/>
    </location>
</feature>
<organism evidence="2">
    <name type="scientific">Hexamita inflata</name>
    <dbReference type="NCBI Taxonomy" id="28002"/>
    <lineage>
        <taxon>Eukaryota</taxon>
        <taxon>Metamonada</taxon>
        <taxon>Diplomonadida</taxon>
        <taxon>Hexamitidae</taxon>
        <taxon>Hexamitinae</taxon>
        <taxon>Hexamita</taxon>
    </lineage>
</organism>
<keyword evidence="1" id="KW-0812">Transmembrane</keyword>
<feature type="transmembrane region" description="Helical" evidence="1">
    <location>
        <begin position="83"/>
        <end position="105"/>
    </location>
</feature>
<reference evidence="2" key="1">
    <citation type="submission" date="2023-06" db="EMBL/GenBank/DDBJ databases">
        <authorList>
            <person name="Kurt Z."/>
        </authorList>
    </citation>
    <scope>NUCLEOTIDE SEQUENCE</scope>
</reference>
<evidence type="ECO:0000256" key="1">
    <source>
        <dbReference type="SAM" id="Phobius"/>
    </source>
</evidence>
<dbReference type="AlphaFoldDB" id="A0AA86PVF6"/>
<gene>
    <name evidence="2" type="ORF">HINF_LOCUS34639</name>
    <name evidence="3" type="ORF">HINF_LOCUS43684</name>
</gene>
<name>A0AA86PVF6_9EUKA</name>
<keyword evidence="1" id="KW-0472">Membrane</keyword>
<feature type="transmembrane region" description="Helical" evidence="1">
    <location>
        <begin position="219"/>
        <end position="241"/>
    </location>
</feature>
<evidence type="ECO:0000313" key="3">
    <source>
        <dbReference type="EMBL" id="CAL6050017.1"/>
    </source>
</evidence>
<proteinExistence type="predicted"/>
<dbReference type="EMBL" id="CAXDID020000183">
    <property type="protein sequence ID" value="CAL6050017.1"/>
    <property type="molecule type" value="Genomic_DNA"/>
</dbReference>
<dbReference type="Proteomes" id="UP001642409">
    <property type="component" value="Unassembled WGS sequence"/>
</dbReference>